<keyword evidence="3" id="KW-1185">Reference proteome</keyword>
<dbReference type="GeneID" id="65537493"/>
<reference evidence="3" key="1">
    <citation type="submission" date="2016-04" db="EMBL/GenBank/DDBJ databases">
        <title>Complete Genome Sequences of Twelve Strains of a Stable Defined Moderately Diverse Mouse Microbiota 2 (sDMDMm2).</title>
        <authorList>
            <person name="Uchimura Y."/>
            <person name="Wyss M."/>
            <person name="Brugiroux S."/>
            <person name="Limenitakis J.P."/>
            <person name="Stecher B."/>
            <person name="McCoy K.D."/>
            <person name="Macpherson A.J."/>
        </authorList>
    </citation>
    <scope>NUCLEOTIDE SEQUENCE [LARGE SCALE GENOMIC DNA]</scope>
    <source>
        <strain evidence="3">YL27</strain>
    </source>
</reference>
<evidence type="ECO:0000256" key="1">
    <source>
        <dbReference type="SAM" id="Phobius"/>
    </source>
</evidence>
<keyword evidence="1" id="KW-1133">Transmembrane helix</keyword>
<evidence type="ECO:0000313" key="2">
    <source>
        <dbReference type="EMBL" id="ANU64273.1"/>
    </source>
</evidence>
<protein>
    <submittedName>
        <fullName evidence="2">Uncharacterized protein</fullName>
    </submittedName>
</protein>
<accession>A0A1B1SBR3</accession>
<feature type="transmembrane region" description="Helical" evidence="1">
    <location>
        <begin position="34"/>
        <end position="55"/>
    </location>
</feature>
<feature type="transmembrane region" description="Helical" evidence="1">
    <location>
        <begin position="76"/>
        <end position="95"/>
    </location>
</feature>
<dbReference type="AlphaFoldDB" id="A0A1B1SBR3"/>
<accession>A0A1Z2XGR5</accession>
<proteinExistence type="predicted"/>
<sequence>MRNYKFSFLGYFALNVALVIALLVIRGLDVDAPGLLGIIEHSIVFWGVSMVLFLWSKVFKVTDDYTGVGTLNGHTTISLALVLALVEFMAVYYSMFGHEALYHPTIVGLCVWVACFLSSVFYSKNLISRRKEHA</sequence>
<feature type="transmembrane region" description="Helical" evidence="1">
    <location>
        <begin position="7"/>
        <end position="28"/>
    </location>
</feature>
<gene>
    <name evidence="2" type="ORF">A4V02_11480</name>
</gene>
<dbReference type="Proteomes" id="UP000186351">
    <property type="component" value="Chromosome"/>
</dbReference>
<keyword evidence="1" id="KW-0812">Transmembrane</keyword>
<organism evidence="2 3">
    <name type="scientific">Muribaculum intestinale</name>
    <dbReference type="NCBI Taxonomy" id="1796646"/>
    <lineage>
        <taxon>Bacteria</taxon>
        <taxon>Pseudomonadati</taxon>
        <taxon>Bacteroidota</taxon>
        <taxon>Bacteroidia</taxon>
        <taxon>Bacteroidales</taxon>
        <taxon>Muribaculaceae</taxon>
        <taxon>Muribaculum</taxon>
    </lineage>
</organism>
<dbReference type="KEGG" id="pary:A4V02_11480"/>
<feature type="transmembrane region" description="Helical" evidence="1">
    <location>
        <begin position="101"/>
        <end position="122"/>
    </location>
</feature>
<evidence type="ECO:0000313" key="3">
    <source>
        <dbReference type="Proteomes" id="UP000186351"/>
    </source>
</evidence>
<keyword evidence="1" id="KW-0472">Membrane</keyword>
<name>A0A1B1SBR3_9BACT</name>
<dbReference type="EMBL" id="CP015402">
    <property type="protein sequence ID" value="ANU64273.1"/>
    <property type="molecule type" value="Genomic_DNA"/>
</dbReference>
<dbReference type="RefSeq" id="WP_068961559.1">
    <property type="nucleotide sequence ID" value="NZ_CAJTAP010000001.1"/>
</dbReference>